<dbReference type="Pfam" id="PF04932">
    <property type="entry name" value="Wzy_C"/>
    <property type="match status" value="1"/>
</dbReference>
<dbReference type="GO" id="GO:0016874">
    <property type="term" value="F:ligase activity"/>
    <property type="evidence" value="ECO:0007669"/>
    <property type="project" value="UniProtKB-KW"/>
</dbReference>
<dbReference type="PANTHER" id="PTHR37422:SF23">
    <property type="entry name" value="TEICHURONIC ACID BIOSYNTHESIS PROTEIN TUAE"/>
    <property type="match status" value="1"/>
</dbReference>
<evidence type="ECO:0000256" key="4">
    <source>
        <dbReference type="ARBA" id="ARBA00023136"/>
    </source>
</evidence>
<feature type="transmembrane region" description="Helical" evidence="5">
    <location>
        <begin position="78"/>
        <end position="100"/>
    </location>
</feature>
<keyword evidence="7" id="KW-0436">Ligase</keyword>
<evidence type="ECO:0000259" key="6">
    <source>
        <dbReference type="Pfam" id="PF04932"/>
    </source>
</evidence>
<keyword evidence="2 5" id="KW-0812">Transmembrane</keyword>
<dbReference type="EMBL" id="JBHRYD010000010">
    <property type="protein sequence ID" value="MFC3705570.1"/>
    <property type="molecule type" value="Genomic_DNA"/>
</dbReference>
<protein>
    <submittedName>
        <fullName evidence="7">O-antigen ligase family protein</fullName>
    </submittedName>
</protein>
<feature type="transmembrane region" description="Helical" evidence="5">
    <location>
        <begin position="120"/>
        <end position="141"/>
    </location>
</feature>
<evidence type="ECO:0000313" key="7">
    <source>
        <dbReference type="EMBL" id="MFC3705570.1"/>
    </source>
</evidence>
<evidence type="ECO:0000256" key="2">
    <source>
        <dbReference type="ARBA" id="ARBA00022692"/>
    </source>
</evidence>
<keyword evidence="4 5" id="KW-0472">Membrane</keyword>
<feature type="transmembrane region" description="Helical" evidence="5">
    <location>
        <begin position="244"/>
        <end position="262"/>
    </location>
</feature>
<feature type="transmembrane region" description="Helical" evidence="5">
    <location>
        <begin position="271"/>
        <end position="292"/>
    </location>
</feature>
<dbReference type="Proteomes" id="UP001595613">
    <property type="component" value="Unassembled WGS sequence"/>
</dbReference>
<feature type="transmembrane region" description="Helical" evidence="5">
    <location>
        <begin position="45"/>
        <end position="66"/>
    </location>
</feature>
<reference evidence="8" key="1">
    <citation type="journal article" date="2019" name="Int. J. Syst. Evol. Microbiol.">
        <title>The Global Catalogue of Microorganisms (GCM) 10K type strain sequencing project: providing services to taxonomists for standard genome sequencing and annotation.</title>
        <authorList>
            <consortium name="The Broad Institute Genomics Platform"/>
            <consortium name="The Broad Institute Genome Sequencing Center for Infectious Disease"/>
            <person name="Wu L."/>
            <person name="Ma J."/>
        </authorList>
    </citation>
    <scope>NUCLEOTIDE SEQUENCE [LARGE SCALE GENOMIC DNA]</scope>
    <source>
        <strain evidence="8">KCTC 42281</strain>
    </source>
</reference>
<dbReference type="InterPro" id="IPR051533">
    <property type="entry name" value="WaaL-like"/>
</dbReference>
<gene>
    <name evidence="7" type="ORF">ACFOOL_12455</name>
</gene>
<dbReference type="PANTHER" id="PTHR37422">
    <property type="entry name" value="TEICHURONIC ACID BIOSYNTHESIS PROTEIN TUAE"/>
    <property type="match status" value="1"/>
</dbReference>
<evidence type="ECO:0000256" key="5">
    <source>
        <dbReference type="SAM" id="Phobius"/>
    </source>
</evidence>
<comment type="caution">
    <text evidence="7">The sequence shown here is derived from an EMBL/GenBank/DDBJ whole genome shotgun (WGS) entry which is preliminary data.</text>
</comment>
<sequence>MPGSILTGPNGFRFLPESVGRAVVTGGIVLLLAASPLPYGSVESFPRAIIAVLAGIIGLAAMSLPARTGAIPAWGRALMVLPIVAMLVQMLPLGTAFPALTSVETLGLTVAGPAISLAPAQTLAAAMVYAACCVLLVVLSGTLTSAGQIWLQALLLGIVALYAILGLWSISATQTIFGAPKADYLGYATGPFVNRNSFATYLGMGLVVAFTWILEGGGGRSGRVLAGAAFLLILMALIATGSRMGIACTIAAIGVVSLLWFMRSNGRTRPWIVLGVGVALLAASLLLAEVTLDRFITFGPDLVQRLALYEQTLHLAEKRPFTGFGAGTFELAFQLVHRPPVDPDLIWRRAHSTYLTILVELGYPVAFGLAALLVWLAIRLLRGQARLSSQRWQASAAAIGALTIVALHSLSDFSIEIPANAIVLSVLLGSGLAGTRGDGPPAGRSKD</sequence>
<organism evidence="7 8">
    <name type="scientific">Devosia honganensis</name>
    <dbReference type="NCBI Taxonomy" id="1610527"/>
    <lineage>
        <taxon>Bacteria</taxon>
        <taxon>Pseudomonadati</taxon>
        <taxon>Pseudomonadota</taxon>
        <taxon>Alphaproteobacteria</taxon>
        <taxon>Hyphomicrobiales</taxon>
        <taxon>Devosiaceae</taxon>
        <taxon>Devosia</taxon>
    </lineage>
</organism>
<feature type="transmembrane region" description="Helical" evidence="5">
    <location>
        <begin position="21"/>
        <end position="39"/>
    </location>
</feature>
<comment type="subcellular location">
    <subcellularLocation>
        <location evidence="1">Membrane</location>
        <topology evidence="1">Multi-pass membrane protein</topology>
    </subcellularLocation>
</comment>
<keyword evidence="8" id="KW-1185">Reference proteome</keyword>
<dbReference type="RefSeq" id="WP_380097430.1">
    <property type="nucleotide sequence ID" value="NZ_JBHRYD010000010.1"/>
</dbReference>
<name>A0ABV7X1W9_9HYPH</name>
<evidence type="ECO:0000256" key="3">
    <source>
        <dbReference type="ARBA" id="ARBA00022989"/>
    </source>
</evidence>
<feature type="domain" description="O-antigen ligase-related" evidence="6">
    <location>
        <begin position="228"/>
        <end position="368"/>
    </location>
</feature>
<accession>A0ABV7X1W9</accession>
<dbReference type="InterPro" id="IPR007016">
    <property type="entry name" value="O-antigen_ligase-rel_domated"/>
</dbReference>
<evidence type="ECO:0000313" key="8">
    <source>
        <dbReference type="Proteomes" id="UP001595613"/>
    </source>
</evidence>
<feature type="transmembrane region" description="Helical" evidence="5">
    <location>
        <begin position="361"/>
        <end position="381"/>
    </location>
</feature>
<evidence type="ECO:0000256" key="1">
    <source>
        <dbReference type="ARBA" id="ARBA00004141"/>
    </source>
</evidence>
<proteinExistence type="predicted"/>
<feature type="transmembrane region" description="Helical" evidence="5">
    <location>
        <begin position="153"/>
        <end position="177"/>
    </location>
</feature>
<feature type="transmembrane region" description="Helical" evidence="5">
    <location>
        <begin position="197"/>
        <end position="214"/>
    </location>
</feature>
<keyword evidence="3 5" id="KW-1133">Transmembrane helix</keyword>